<keyword evidence="4" id="KW-1185">Reference proteome</keyword>
<protein>
    <recommendedName>
        <fullName evidence="5">DUF3298 domain-containing protein</fullName>
    </recommendedName>
</protein>
<evidence type="ECO:0000313" key="4">
    <source>
        <dbReference type="Proteomes" id="UP000190150"/>
    </source>
</evidence>
<sequence length="268" mass="30690">MRSGILFIFFFVTISCANERTKTTSSASSSEYALQDTVDYSYHTKREISPYFVGDSTHIDTAYYQITYPIFANKEIDNALQEAIFIDRENNADEAAISFLNGYNEFVEESSTIAIHSAWYKKAQSQIILNTPLFLTLQTSIQEYTGGAHGNHVTIFTVFDTDRLKKLKLEEIIATGKLTELTKKAETKFRKQESLSDTSSLTKDFFFEDGIFALNDNFGLTKDRLIIYYNEYEIKPYSEGVTVIELPYEDISDILNARGKRYVNNIQQ</sequence>
<gene>
    <name evidence="3" type="ORF">SAMN05660841_00070</name>
</gene>
<dbReference type="RefSeq" id="WP_079640437.1">
    <property type="nucleotide sequence ID" value="NZ_FUZF01000001.1"/>
</dbReference>
<evidence type="ECO:0000259" key="2">
    <source>
        <dbReference type="Pfam" id="PF13739"/>
    </source>
</evidence>
<evidence type="ECO:0008006" key="5">
    <source>
        <dbReference type="Google" id="ProtNLM"/>
    </source>
</evidence>
<dbReference type="PROSITE" id="PS51257">
    <property type="entry name" value="PROKAR_LIPOPROTEIN"/>
    <property type="match status" value="1"/>
</dbReference>
<dbReference type="Gene3D" id="3.30.565.40">
    <property type="entry name" value="Fervidobacterium nodosum Rt17-B1 like"/>
    <property type="match status" value="1"/>
</dbReference>
<evidence type="ECO:0000313" key="3">
    <source>
        <dbReference type="EMBL" id="SKB36976.1"/>
    </source>
</evidence>
<reference evidence="4" key="1">
    <citation type="submission" date="2017-02" db="EMBL/GenBank/DDBJ databases">
        <authorList>
            <person name="Varghese N."/>
            <person name="Submissions S."/>
        </authorList>
    </citation>
    <scope>NUCLEOTIDE SEQUENCE [LARGE SCALE GENOMIC DNA]</scope>
    <source>
        <strain evidence="4">DSM 24091</strain>
    </source>
</reference>
<accession>A0A1T5APW7</accession>
<name>A0A1T5APW7_9SPHI</name>
<proteinExistence type="predicted"/>
<evidence type="ECO:0000259" key="1">
    <source>
        <dbReference type="Pfam" id="PF11738"/>
    </source>
</evidence>
<feature type="domain" description="Deacetylase PdaC" evidence="2">
    <location>
        <begin position="61"/>
        <end position="151"/>
    </location>
</feature>
<dbReference type="InterPro" id="IPR021729">
    <property type="entry name" value="DUF3298"/>
</dbReference>
<organism evidence="3 4">
    <name type="scientific">Sphingobacterium nematocida</name>
    <dbReference type="NCBI Taxonomy" id="1513896"/>
    <lineage>
        <taxon>Bacteria</taxon>
        <taxon>Pseudomonadati</taxon>
        <taxon>Bacteroidota</taxon>
        <taxon>Sphingobacteriia</taxon>
        <taxon>Sphingobacteriales</taxon>
        <taxon>Sphingobacteriaceae</taxon>
        <taxon>Sphingobacterium</taxon>
    </lineage>
</organism>
<dbReference type="Pfam" id="PF11738">
    <property type="entry name" value="DUF3298"/>
    <property type="match status" value="1"/>
</dbReference>
<dbReference type="AlphaFoldDB" id="A0A1T5APW7"/>
<dbReference type="Pfam" id="PF13739">
    <property type="entry name" value="PdaC"/>
    <property type="match status" value="1"/>
</dbReference>
<dbReference type="Gene3D" id="3.90.640.20">
    <property type="entry name" value="Heat-shock cognate protein, ATPase"/>
    <property type="match status" value="1"/>
</dbReference>
<dbReference type="InterPro" id="IPR025303">
    <property type="entry name" value="PdaC"/>
</dbReference>
<dbReference type="EMBL" id="FUZF01000001">
    <property type="protein sequence ID" value="SKB36976.1"/>
    <property type="molecule type" value="Genomic_DNA"/>
</dbReference>
<dbReference type="STRING" id="1513896.SAMN05660841_00070"/>
<dbReference type="OrthoDB" id="594879at2"/>
<dbReference type="Proteomes" id="UP000190150">
    <property type="component" value="Unassembled WGS sequence"/>
</dbReference>
<feature type="domain" description="DUF3298" evidence="1">
    <location>
        <begin position="172"/>
        <end position="249"/>
    </location>
</feature>
<dbReference type="InterPro" id="IPR037126">
    <property type="entry name" value="PdaC/RsiV-like_sf"/>
</dbReference>